<evidence type="ECO:0000313" key="4">
    <source>
        <dbReference type="Proteomes" id="UP000267029"/>
    </source>
</evidence>
<feature type="compositionally biased region" description="Polar residues" evidence="1">
    <location>
        <begin position="127"/>
        <end position="157"/>
    </location>
</feature>
<feature type="domain" description="C2H2-type" evidence="2">
    <location>
        <begin position="376"/>
        <end position="396"/>
    </location>
</feature>
<dbReference type="Proteomes" id="UP000267029">
    <property type="component" value="Unassembled WGS sequence"/>
</dbReference>
<name>A0A0R3U4P2_MESCO</name>
<feature type="compositionally biased region" description="Low complexity" evidence="1">
    <location>
        <begin position="257"/>
        <end position="284"/>
    </location>
</feature>
<organism evidence="3 4">
    <name type="scientific">Mesocestoides corti</name>
    <name type="common">Flatworm</name>
    <dbReference type="NCBI Taxonomy" id="53468"/>
    <lineage>
        <taxon>Eukaryota</taxon>
        <taxon>Metazoa</taxon>
        <taxon>Spiralia</taxon>
        <taxon>Lophotrochozoa</taxon>
        <taxon>Platyhelminthes</taxon>
        <taxon>Cestoda</taxon>
        <taxon>Eucestoda</taxon>
        <taxon>Cyclophyllidea</taxon>
        <taxon>Mesocestoididae</taxon>
        <taxon>Mesocestoides</taxon>
    </lineage>
</organism>
<dbReference type="EMBL" id="UXSR01000215">
    <property type="protein sequence ID" value="VDD75624.1"/>
    <property type="molecule type" value="Genomic_DNA"/>
</dbReference>
<feature type="region of interest" description="Disordered" evidence="1">
    <location>
        <begin position="214"/>
        <end position="298"/>
    </location>
</feature>
<feature type="compositionally biased region" description="Polar residues" evidence="1">
    <location>
        <begin position="92"/>
        <end position="119"/>
    </location>
</feature>
<gene>
    <name evidence="3" type="ORF">MCOS_LOCUS1627</name>
</gene>
<sequence length="486" mass="51894">MERRLQGVISEKPTVCEVLWLLSSSVSNTKAPADLFHSVTSDMQSGTMSEVSNYLQPDHFDSDKKNMNDFLDQNPLLLLARTCQNIGVETAVDSSKATSNGPASIKASNPFSVSSSFTKVPSGRPMSKSSTPIISSAQNFSPVGRTTPNSPKGTQQPSATSTHSAEESELYIPPSSNSLIQLARLSSSLKIPSPASTDRHKRTKAVDSLRYSVGANGALGASPNPGSTSRPQKRARRQSFGRNTSSVSSAPKPIDFSSHFSSHSSPLSTSSSVSPSSLRSTPPSHTTPPPQPPNSSSYDIMKNLMKISVPPESSPSALEAFYNVGSLLGASPERLRELLVTIAQSLTDRSATDSNLLLEQQQSKLQAPVSDLSTQCLYCGHVCLDMGSLVQHIYTHLASLHKQKTETSPVPPPPPPPPAPVVPQPNPSLLDLASCYARFLQKAPESVPQATSVPTVLPTPDPNSLFLAWLNVFRPTYSEALTGANR</sequence>
<dbReference type="InterPro" id="IPR013087">
    <property type="entry name" value="Znf_C2H2_type"/>
</dbReference>
<feature type="region of interest" description="Disordered" evidence="1">
    <location>
        <begin position="92"/>
        <end position="170"/>
    </location>
</feature>
<dbReference type="OrthoDB" id="6273824at2759"/>
<accession>A0A0R3U4P2</accession>
<evidence type="ECO:0000256" key="1">
    <source>
        <dbReference type="SAM" id="MobiDB-lite"/>
    </source>
</evidence>
<reference evidence="3 4" key="1">
    <citation type="submission" date="2018-10" db="EMBL/GenBank/DDBJ databases">
        <authorList>
            <consortium name="Pathogen Informatics"/>
        </authorList>
    </citation>
    <scope>NUCLEOTIDE SEQUENCE [LARGE SCALE GENOMIC DNA]</scope>
</reference>
<feature type="compositionally biased region" description="Polar residues" evidence="1">
    <location>
        <begin position="240"/>
        <end position="249"/>
    </location>
</feature>
<dbReference type="AlphaFoldDB" id="A0A0R3U4P2"/>
<protein>
    <recommendedName>
        <fullName evidence="2">C2H2-type domain-containing protein</fullName>
    </recommendedName>
</protein>
<dbReference type="PROSITE" id="PS00028">
    <property type="entry name" value="ZINC_FINGER_C2H2_1"/>
    <property type="match status" value="1"/>
</dbReference>
<evidence type="ECO:0000259" key="2">
    <source>
        <dbReference type="PROSITE" id="PS00028"/>
    </source>
</evidence>
<keyword evidence="4" id="KW-1185">Reference proteome</keyword>
<proteinExistence type="predicted"/>
<evidence type="ECO:0000313" key="3">
    <source>
        <dbReference type="EMBL" id="VDD75624.1"/>
    </source>
</evidence>